<dbReference type="EMBL" id="CM035436">
    <property type="protein sequence ID" value="KAH7288771.1"/>
    <property type="molecule type" value="Genomic_DNA"/>
</dbReference>
<evidence type="ECO:0000313" key="3">
    <source>
        <dbReference type="Proteomes" id="UP000825935"/>
    </source>
</evidence>
<feature type="region of interest" description="Disordered" evidence="1">
    <location>
        <begin position="1"/>
        <end position="28"/>
    </location>
</feature>
<name>A0A8T2QZA0_CERRI</name>
<dbReference type="AlphaFoldDB" id="A0A8T2QZA0"/>
<evidence type="ECO:0000256" key="1">
    <source>
        <dbReference type="SAM" id="MobiDB-lite"/>
    </source>
</evidence>
<feature type="compositionally biased region" description="Basic residues" evidence="1">
    <location>
        <begin position="7"/>
        <end position="16"/>
    </location>
</feature>
<protein>
    <submittedName>
        <fullName evidence="2">Uncharacterized protein</fullName>
    </submittedName>
</protein>
<sequence length="104" mass="11982">MIFGSNHRTKGGHKLGSKKEGVGGKSEKIKMARRIRRDSAGHQWLLVLLSSIRGRISGIMNTSLHLHAQREGGQISAIHEYQLLHDLKEAKRERQNRKRLYIRY</sequence>
<feature type="compositionally biased region" description="Basic and acidic residues" evidence="1">
    <location>
        <begin position="17"/>
        <end position="28"/>
    </location>
</feature>
<gene>
    <name evidence="2" type="ORF">KP509_31G042100</name>
</gene>
<accession>A0A8T2QZA0</accession>
<dbReference type="Proteomes" id="UP000825935">
    <property type="component" value="Chromosome 31"/>
</dbReference>
<keyword evidence="3" id="KW-1185">Reference proteome</keyword>
<reference evidence="2" key="1">
    <citation type="submission" date="2021-08" db="EMBL/GenBank/DDBJ databases">
        <title>WGS assembly of Ceratopteris richardii.</title>
        <authorList>
            <person name="Marchant D.B."/>
            <person name="Chen G."/>
            <person name="Jenkins J."/>
            <person name="Shu S."/>
            <person name="Leebens-Mack J."/>
            <person name="Grimwood J."/>
            <person name="Schmutz J."/>
            <person name="Soltis P."/>
            <person name="Soltis D."/>
            <person name="Chen Z.-H."/>
        </authorList>
    </citation>
    <scope>NUCLEOTIDE SEQUENCE</scope>
    <source>
        <strain evidence="2">Whitten #5841</strain>
        <tissue evidence="2">Leaf</tissue>
    </source>
</reference>
<proteinExistence type="predicted"/>
<comment type="caution">
    <text evidence="2">The sequence shown here is derived from an EMBL/GenBank/DDBJ whole genome shotgun (WGS) entry which is preliminary data.</text>
</comment>
<evidence type="ECO:0000313" key="2">
    <source>
        <dbReference type="EMBL" id="KAH7288771.1"/>
    </source>
</evidence>
<organism evidence="2 3">
    <name type="scientific">Ceratopteris richardii</name>
    <name type="common">Triangle waterfern</name>
    <dbReference type="NCBI Taxonomy" id="49495"/>
    <lineage>
        <taxon>Eukaryota</taxon>
        <taxon>Viridiplantae</taxon>
        <taxon>Streptophyta</taxon>
        <taxon>Embryophyta</taxon>
        <taxon>Tracheophyta</taxon>
        <taxon>Polypodiopsida</taxon>
        <taxon>Polypodiidae</taxon>
        <taxon>Polypodiales</taxon>
        <taxon>Pteridineae</taxon>
        <taxon>Pteridaceae</taxon>
        <taxon>Parkerioideae</taxon>
        <taxon>Ceratopteris</taxon>
    </lineage>
</organism>